<dbReference type="AlphaFoldDB" id="A0A3M0HXI9"/>
<reference evidence="8 9" key="1">
    <citation type="submission" date="2017-11" db="EMBL/GenBank/DDBJ databases">
        <title>Draft genome of actinobacteria isolated from guarana (Paullinia cupana (Mart.) Ducke.</title>
        <authorList>
            <person name="Siqueira K.A."/>
            <person name="Liotti R.G."/>
            <person name="Mendes T.A.O."/>
            <person name="Soares M.A."/>
        </authorList>
    </citation>
    <scope>NUCLEOTIDE SEQUENCE [LARGE SCALE GENOMIC DNA]</scope>
    <source>
        <strain evidence="8 9">193</strain>
    </source>
</reference>
<dbReference type="OrthoDB" id="8677713at2"/>
<name>A0A3M0HXI9_9ACTN</name>
<keyword evidence="4" id="KW-0274">FAD</keyword>
<dbReference type="Gene3D" id="1.20.140.10">
    <property type="entry name" value="Butyryl-CoA Dehydrogenase, subunit A, domain 3"/>
    <property type="match status" value="1"/>
</dbReference>
<organism evidence="8 9">
    <name type="scientific">Streptomyces shenzhenensis</name>
    <dbReference type="NCBI Taxonomy" id="943815"/>
    <lineage>
        <taxon>Bacteria</taxon>
        <taxon>Bacillati</taxon>
        <taxon>Actinomycetota</taxon>
        <taxon>Actinomycetes</taxon>
        <taxon>Kitasatosporales</taxon>
        <taxon>Streptomycetaceae</taxon>
        <taxon>Streptomyces</taxon>
    </lineage>
</organism>
<dbReference type="InterPro" id="IPR037069">
    <property type="entry name" value="AcylCoA_DH/ox_N_sf"/>
</dbReference>
<dbReference type="Pfam" id="PF00441">
    <property type="entry name" value="Acyl-CoA_dh_1"/>
    <property type="match status" value="1"/>
</dbReference>
<evidence type="ECO:0000256" key="1">
    <source>
        <dbReference type="ARBA" id="ARBA00001974"/>
    </source>
</evidence>
<dbReference type="GO" id="GO:0050660">
    <property type="term" value="F:flavin adenine dinucleotide binding"/>
    <property type="evidence" value="ECO:0007669"/>
    <property type="project" value="InterPro"/>
</dbReference>
<evidence type="ECO:0000313" key="9">
    <source>
        <dbReference type="Proteomes" id="UP000270471"/>
    </source>
</evidence>
<dbReference type="RefSeq" id="WP_121894753.1">
    <property type="nucleotide sequence ID" value="NZ_PENI01000042.1"/>
</dbReference>
<evidence type="ECO:0000313" key="8">
    <source>
        <dbReference type="EMBL" id="RMB80472.1"/>
    </source>
</evidence>
<evidence type="ECO:0000259" key="6">
    <source>
        <dbReference type="Pfam" id="PF00441"/>
    </source>
</evidence>
<dbReference type="PANTHER" id="PTHR43884:SF20">
    <property type="entry name" value="ACYL-COA DEHYDROGENASE FADE28"/>
    <property type="match status" value="1"/>
</dbReference>
<comment type="cofactor">
    <cofactor evidence="1">
        <name>FAD</name>
        <dbReference type="ChEBI" id="CHEBI:57692"/>
    </cofactor>
</comment>
<dbReference type="SUPFAM" id="SSF56645">
    <property type="entry name" value="Acyl-CoA dehydrogenase NM domain-like"/>
    <property type="match status" value="1"/>
</dbReference>
<dbReference type="Gene3D" id="1.10.540.10">
    <property type="entry name" value="Acyl-CoA dehydrogenase/oxidase, N-terminal domain"/>
    <property type="match status" value="1"/>
</dbReference>
<protein>
    <submittedName>
        <fullName evidence="8">Acyl-CoA dehydrogenase</fullName>
    </submittedName>
</protein>
<evidence type="ECO:0000256" key="5">
    <source>
        <dbReference type="ARBA" id="ARBA00023002"/>
    </source>
</evidence>
<keyword evidence="9" id="KW-1185">Reference proteome</keyword>
<sequence>MRFAVAERDAVLAEAVGEVLAGRCGPELIRAGWPGGRVAQVDALWRTLAQVGMPAALVPEAADGLGLDETALAPLMETLGRAGPPVPAAETVAVGAPLLAAAGAPQLAAVLAGSSLVTVAWHAGAPVPFAARAALIVVRVGDGLRLYERGEVDTEPLASVDGSRGLARVSAPAGGGLLLAEGPEARAAVWRRGVLATAALLVGLGARMLDLAVAHVRERRQFGVPVGSFQAVKHALADVEVALRLARPAVLAAGWAQAAGDAEAPVRTSMAKVLASDAARLAARTALQCHGAIGYTTEHPLHLYAKRAWALAADWGGPAHHRERVARWLGLTAPAGHGNATDLSEGTPW</sequence>
<keyword evidence="5" id="KW-0560">Oxidoreductase</keyword>
<dbReference type="InterPro" id="IPR036250">
    <property type="entry name" value="AcylCo_DH-like_C"/>
</dbReference>
<comment type="caution">
    <text evidence="8">The sequence shown here is derived from an EMBL/GenBank/DDBJ whole genome shotgun (WGS) entry which is preliminary data.</text>
</comment>
<dbReference type="PANTHER" id="PTHR43884">
    <property type="entry name" value="ACYL-COA DEHYDROGENASE"/>
    <property type="match status" value="1"/>
</dbReference>
<evidence type="ECO:0000259" key="7">
    <source>
        <dbReference type="Pfam" id="PF02771"/>
    </source>
</evidence>
<gene>
    <name evidence="8" type="ORF">CTZ28_40180</name>
</gene>
<keyword evidence="3" id="KW-0285">Flavoprotein</keyword>
<feature type="domain" description="Acyl-CoA dehydrogenase/oxidase C-terminal" evidence="6">
    <location>
        <begin position="195"/>
        <end position="329"/>
    </location>
</feature>
<proteinExistence type="inferred from homology"/>
<evidence type="ECO:0000256" key="3">
    <source>
        <dbReference type="ARBA" id="ARBA00022630"/>
    </source>
</evidence>
<dbReference type="Pfam" id="PF02771">
    <property type="entry name" value="Acyl-CoA_dh_N"/>
    <property type="match status" value="1"/>
</dbReference>
<dbReference type="InterPro" id="IPR013786">
    <property type="entry name" value="AcylCoA_DH/ox_N"/>
</dbReference>
<dbReference type="SUPFAM" id="SSF47203">
    <property type="entry name" value="Acyl-CoA dehydrogenase C-terminal domain-like"/>
    <property type="match status" value="1"/>
</dbReference>
<feature type="domain" description="Acyl-CoA dehydrogenase/oxidase N-terminal" evidence="7">
    <location>
        <begin position="42"/>
        <end position="105"/>
    </location>
</feature>
<accession>A0A3M0HXI9</accession>
<dbReference type="GO" id="GO:0003995">
    <property type="term" value="F:acyl-CoA dehydrogenase activity"/>
    <property type="evidence" value="ECO:0007669"/>
    <property type="project" value="TreeGrafter"/>
</dbReference>
<dbReference type="EMBL" id="PENI01000042">
    <property type="protein sequence ID" value="RMB80472.1"/>
    <property type="molecule type" value="Genomic_DNA"/>
</dbReference>
<comment type="similarity">
    <text evidence="2">Belongs to the acyl-CoA dehydrogenase family.</text>
</comment>
<evidence type="ECO:0000256" key="2">
    <source>
        <dbReference type="ARBA" id="ARBA00009347"/>
    </source>
</evidence>
<evidence type="ECO:0000256" key="4">
    <source>
        <dbReference type="ARBA" id="ARBA00022827"/>
    </source>
</evidence>
<dbReference type="Proteomes" id="UP000270471">
    <property type="component" value="Unassembled WGS sequence"/>
</dbReference>
<dbReference type="InterPro" id="IPR009075">
    <property type="entry name" value="AcylCo_DH/oxidase_C"/>
</dbReference>
<dbReference type="InterPro" id="IPR009100">
    <property type="entry name" value="AcylCoA_DH/oxidase_NM_dom_sf"/>
</dbReference>